<dbReference type="Proteomes" id="UP000886879">
    <property type="component" value="Unassembled WGS sequence"/>
</dbReference>
<feature type="domain" description="Galactokinase N-terminal" evidence="7">
    <location>
        <begin position="45"/>
        <end position="95"/>
    </location>
</feature>
<dbReference type="EMBL" id="DVFO01000087">
    <property type="protein sequence ID" value="HIQ61501.1"/>
    <property type="molecule type" value="Genomic_DNA"/>
</dbReference>
<sequence length="430" mass="45465">MHDCNKLLEELKAGQLDESLARVYDLHDGGKALEQGRERSIHVTEEFIKLFGNQADAGLYTGPGRTEICGNHTDHQRGRVLAAAVDLDFLVCAAPNGTNTIRFMSEGWHMVEVNLDNLEPVEEEKEGTAALVRGVAAGIAQRGYTPVGFDAYATSKVLPGSGLSSSAACEVTIGVILNHLVCGDALDAVTIAQIGQYAENVFFGKPCGLMDQTASSVGGAVAIDFADTANPVVRPIQVDLAGYGHALCIIDSGADHADLTAEYAAIPQEMKAVAAYFGCEVLREVDEGRIWADMPGLRKAVGDRAVLRALHFFADDQRVALEADALERGDFDAFLKVVQQSGESSWMYLQNIAPTGAVAEQAMAVALATAGHALKGRGAYRVHGGGFAGTIQAFVPLDMLDEFKTTVESVLGTGSCHVLTVRAVGGAVVC</sequence>
<evidence type="ECO:0000259" key="7">
    <source>
        <dbReference type="Pfam" id="PF10509"/>
    </source>
</evidence>
<feature type="domain" description="GHMP kinase N-terminal" evidence="6">
    <location>
        <begin position="132"/>
        <end position="219"/>
    </location>
</feature>
<reference evidence="8" key="2">
    <citation type="journal article" date="2021" name="PeerJ">
        <title>Extensive microbial diversity within the chicken gut microbiome revealed by metagenomics and culture.</title>
        <authorList>
            <person name="Gilroy R."/>
            <person name="Ravi A."/>
            <person name="Getino M."/>
            <person name="Pursley I."/>
            <person name="Horton D.L."/>
            <person name="Alikhan N.F."/>
            <person name="Baker D."/>
            <person name="Gharbi K."/>
            <person name="Hall N."/>
            <person name="Watson M."/>
            <person name="Adriaenssens E.M."/>
            <person name="Foster-Nyarko E."/>
            <person name="Jarju S."/>
            <person name="Secka A."/>
            <person name="Antonio M."/>
            <person name="Oren A."/>
            <person name="Chaudhuri R.R."/>
            <person name="La Ragione R."/>
            <person name="Hildebrand F."/>
            <person name="Pallen M.J."/>
        </authorList>
    </citation>
    <scope>NUCLEOTIDE SEQUENCE</scope>
    <source>
        <strain evidence="8">ChiGjej2B2-12916</strain>
    </source>
</reference>
<evidence type="ECO:0000256" key="2">
    <source>
        <dbReference type="ARBA" id="ARBA00022679"/>
    </source>
</evidence>
<dbReference type="PRINTS" id="PR00473">
    <property type="entry name" value="GALCTOKINASE"/>
</dbReference>
<dbReference type="Gene3D" id="3.30.230.10">
    <property type="match status" value="1"/>
</dbReference>
<dbReference type="InterPro" id="IPR006203">
    <property type="entry name" value="GHMP_knse_ATP-bd_CS"/>
</dbReference>
<dbReference type="PANTHER" id="PTHR10457:SF7">
    <property type="entry name" value="GALACTOKINASE-RELATED"/>
    <property type="match status" value="1"/>
</dbReference>
<evidence type="ECO:0000256" key="4">
    <source>
        <dbReference type="ARBA" id="ARBA00022777"/>
    </source>
</evidence>
<reference evidence="8" key="1">
    <citation type="submission" date="2020-10" db="EMBL/GenBank/DDBJ databases">
        <authorList>
            <person name="Gilroy R."/>
        </authorList>
    </citation>
    <scope>NUCLEOTIDE SEQUENCE</scope>
    <source>
        <strain evidence="8">ChiGjej2B2-12916</strain>
    </source>
</reference>
<keyword evidence="4" id="KW-0418">Kinase</keyword>
<gene>
    <name evidence="8" type="ORF">IAD31_07930</name>
</gene>
<keyword evidence="5" id="KW-0067">ATP-binding</keyword>
<dbReference type="Pfam" id="PF10509">
    <property type="entry name" value="GalKase_gal_bdg"/>
    <property type="match status" value="1"/>
</dbReference>
<dbReference type="SUPFAM" id="SSF54211">
    <property type="entry name" value="Ribosomal protein S5 domain 2-like"/>
    <property type="match status" value="1"/>
</dbReference>
<evidence type="ECO:0000256" key="3">
    <source>
        <dbReference type="ARBA" id="ARBA00022741"/>
    </source>
</evidence>
<dbReference type="PROSITE" id="PS00627">
    <property type="entry name" value="GHMP_KINASES_ATP"/>
    <property type="match status" value="1"/>
</dbReference>
<keyword evidence="2" id="KW-0808">Transferase</keyword>
<protein>
    <submittedName>
        <fullName evidence="8">Galactokinase</fullName>
    </submittedName>
</protein>
<accession>A0A9D0YUA1</accession>
<dbReference type="AlphaFoldDB" id="A0A9D0YUA1"/>
<evidence type="ECO:0000256" key="5">
    <source>
        <dbReference type="ARBA" id="ARBA00022840"/>
    </source>
</evidence>
<dbReference type="InterPro" id="IPR000705">
    <property type="entry name" value="Galactokinase"/>
</dbReference>
<dbReference type="GO" id="GO:0006012">
    <property type="term" value="P:galactose metabolic process"/>
    <property type="evidence" value="ECO:0007669"/>
    <property type="project" value="InterPro"/>
</dbReference>
<dbReference type="InterPro" id="IPR019539">
    <property type="entry name" value="GalKase_N"/>
</dbReference>
<dbReference type="InterPro" id="IPR036554">
    <property type="entry name" value="GHMP_kinase_C_sf"/>
</dbReference>
<evidence type="ECO:0000259" key="6">
    <source>
        <dbReference type="Pfam" id="PF00288"/>
    </source>
</evidence>
<dbReference type="InterPro" id="IPR014721">
    <property type="entry name" value="Ribsml_uS5_D2-typ_fold_subgr"/>
</dbReference>
<dbReference type="GO" id="GO:0005524">
    <property type="term" value="F:ATP binding"/>
    <property type="evidence" value="ECO:0007669"/>
    <property type="project" value="UniProtKB-KW"/>
</dbReference>
<dbReference type="PANTHER" id="PTHR10457">
    <property type="entry name" value="MEVALONATE KINASE/GALACTOKINASE"/>
    <property type="match status" value="1"/>
</dbReference>
<dbReference type="InterPro" id="IPR006206">
    <property type="entry name" value="Mevalonate/galactokinase"/>
</dbReference>
<keyword evidence="3" id="KW-0547">Nucleotide-binding</keyword>
<comment type="caution">
    <text evidence="8">The sequence shown here is derived from an EMBL/GenBank/DDBJ whole genome shotgun (WGS) entry which is preliminary data.</text>
</comment>
<organism evidence="8 9">
    <name type="scientific">Candidatus Enterenecus faecium</name>
    <dbReference type="NCBI Taxonomy" id="2840780"/>
    <lineage>
        <taxon>Bacteria</taxon>
        <taxon>Bacillati</taxon>
        <taxon>Bacillota</taxon>
        <taxon>Clostridia</taxon>
        <taxon>Eubacteriales</taxon>
        <taxon>Candidatus Enterenecus</taxon>
    </lineage>
</organism>
<evidence type="ECO:0000313" key="9">
    <source>
        <dbReference type="Proteomes" id="UP000886879"/>
    </source>
</evidence>
<dbReference type="Gene3D" id="3.30.70.890">
    <property type="entry name" value="GHMP kinase, C-terminal domain"/>
    <property type="match status" value="1"/>
</dbReference>
<dbReference type="InterPro" id="IPR020568">
    <property type="entry name" value="Ribosomal_Su5_D2-typ_SF"/>
</dbReference>
<dbReference type="PIRSF" id="PIRSF000530">
    <property type="entry name" value="Galactokinase"/>
    <property type="match status" value="1"/>
</dbReference>
<proteinExistence type="inferred from homology"/>
<name>A0A9D0YUA1_9FIRM</name>
<evidence type="ECO:0000313" key="8">
    <source>
        <dbReference type="EMBL" id="HIQ61501.1"/>
    </source>
</evidence>
<dbReference type="Pfam" id="PF00288">
    <property type="entry name" value="GHMP_kinases_N"/>
    <property type="match status" value="1"/>
</dbReference>
<comment type="similarity">
    <text evidence="1">Belongs to the GHMP kinase family. GalK subfamily.</text>
</comment>
<dbReference type="GO" id="GO:0005829">
    <property type="term" value="C:cytosol"/>
    <property type="evidence" value="ECO:0007669"/>
    <property type="project" value="TreeGrafter"/>
</dbReference>
<dbReference type="GO" id="GO:0004335">
    <property type="term" value="F:galactokinase activity"/>
    <property type="evidence" value="ECO:0007669"/>
    <property type="project" value="InterPro"/>
</dbReference>
<dbReference type="PRINTS" id="PR00959">
    <property type="entry name" value="MEVGALKINASE"/>
</dbReference>
<dbReference type="SUPFAM" id="SSF55060">
    <property type="entry name" value="GHMP Kinase, C-terminal domain"/>
    <property type="match status" value="1"/>
</dbReference>
<dbReference type="InterPro" id="IPR006204">
    <property type="entry name" value="GHMP_kinase_N_dom"/>
</dbReference>
<evidence type="ECO:0000256" key="1">
    <source>
        <dbReference type="ARBA" id="ARBA00006566"/>
    </source>
</evidence>